<organism evidence="5 6">
    <name type="scientific">Candidatus Uhrbacteria bacterium GW2011_GWF2_46_218</name>
    <dbReference type="NCBI Taxonomy" id="1619001"/>
    <lineage>
        <taxon>Bacteria</taxon>
        <taxon>Candidatus Uhriibacteriota</taxon>
    </lineage>
</organism>
<reference evidence="5 6" key="1">
    <citation type="journal article" date="2015" name="Nature">
        <title>rRNA introns, odd ribosomes, and small enigmatic genomes across a large radiation of phyla.</title>
        <authorList>
            <person name="Brown C.T."/>
            <person name="Hug L.A."/>
            <person name="Thomas B.C."/>
            <person name="Sharon I."/>
            <person name="Castelle C.J."/>
            <person name="Singh A."/>
            <person name="Wilkins M.J."/>
            <person name="Williams K.H."/>
            <person name="Banfield J.F."/>
        </authorList>
    </citation>
    <scope>NUCLEOTIDE SEQUENCE [LARGE SCALE GENOMIC DNA]</scope>
</reference>
<dbReference type="PRINTS" id="PR00368">
    <property type="entry name" value="FADPNR"/>
</dbReference>
<feature type="non-terminal residue" evidence="5">
    <location>
        <position position="297"/>
    </location>
</feature>
<evidence type="ECO:0000256" key="2">
    <source>
        <dbReference type="ARBA" id="ARBA00022630"/>
    </source>
</evidence>
<dbReference type="InterPro" id="IPR023753">
    <property type="entry name" value="FAD/NAD-binding_dom"/>
</dbReference>
<evidence type="ECO:0000259" key="4">
    <source>
        <dbReference type="Pfam" id="PF07992"/>
    </source>
</evidence>
<gene>
    <name evidence="5" type="ORF">UX45_C0005G0001</name>
</gene>
<comment type="cofactor">
    <cofactor evidence="1">
        <name>FAD</name>
        <dbReference type="ChEBI" id="CHEBI:57692"/>
    </cofactor>
</comment>
<dbReference type="Proteomes" id="UP000034705">
    <property type="component" value="Unassembled WGS sequence"/>
</dbReference>
<dbReference type="AlphaFoldDB" id="A0A0G1PMK6"/>
<dbReference type="SUPFAM" id="SSF51905">
    <property type="entry name" value="FAD/NAD(P)-binding domain"/>
    <property type="match status" value="2"/>
</dbReference>
<dbReference type="GO" id="GO:0016491">
    <property type="term" value="F:oxidoreductase activity"/>
    <property type="evidence" value="ECO:0007669"/>
    <property type="project" value="InterPro"/>
</dbReference>
<dbReference type="EMBL" id="LCMG01000005">
    <property type="protein sequence ID" value="KKU33991.1"/>
    <property type="molecule type" value="Genomic_DNA"/>
</dbReference>
<evidence type="ECO:0000256" key="1">
    <source>
        <dbReference type="ARBA" id="ARBA00001974"/>
    </source>
</evidence>
<dbReference type="PANTHER" id="PTHR43429:SF3">
    <property type="entry name" value="NITRITE REDUCTASE [NAD(P)H]"/>
    <property type="match status" value="1"/>
</dbReference>
<evidence type="ECO:0000256" key="3">
    <source>
        <dbReference type="ARBA" id="ARBA00022827"/>
    </source>
</evidence>
<proteinExistence type="predicted"/>
<evidence type="ECO:0000313" key="5">
    <source>
        <dbReference type="EMBL" id="KKU33991.1"/>
    </source>
</evidence>
<comment type="caution">
    <text evidence="5">The sequence shown here is derived from an EMBL/GenBank/DDBJ whole genome shotgun (WGS) entry which is preliminary data.</text>
</comment>
<evidence type="ECO:0000313" key="6">
    <source>
        <dbReference type="Proteomes" id="UP000034705"/>
    </source>
</evidence>
<name>A0A0G1PMK6_9BACT</name>
<protein>
    <submittedName>
        <fullName evidence="5">FAD-dependent pyridine nucleotide-disulfide oxidoreductase</fullName>
    </submittedName>
</protein>
<dbReference type="PANTHER" id="PTHR43429">
    <property type="entry name" value="PYRIDINE NUCLEOTIDE-DISULFIDE OXIDOREDUCTASE DOMAIN-CONTAINING"/>
    <property type="match status" value="1"/>
</dbReference>
<sequence length="297" mass="33091">MIVGGGIAGVNACEVIRKKDPKGEIVLIDAEEHPLYSRVLLGAYLVGKISREKIFLKTESWYDEQKIEWLRGLQAKALDPINHAVTLSDGREIPYDKLLLAGGCQPRLLGEDLRGVSYLRTLDDADHLHQLLREQRDHCCGFIYGGGFIACEYLWIFSHHHISTTIAFRGPWFWSKVLDAQSGGMIEKWLQKKGVRVIPSVSIQKLLGQETLEGVETEGQIWESTLLGVGIGTAPELYWIKEAGVDTQEGVCVDKNMQTSIPDMYAAGDIVEVKDEISGRSLVARTWTNAMLQGRIA</sequence>
<dbReference type="Gene3D" id="3.50.50.60">
    <property type="entry name" value="FAD/NAD(P)-binding domain"/>
    <property type="match status" value="2"/>
</dbReference>
<accession>A0A0G1PMK6</accession>
<feature type="domain" description="FAD/NAD(P)-binding" evidence="4">
    <location>
        <begin position="1"/>
        <end position="294"/>
    </location>
</feature>
<keyword evidence="3" id="KW-0274">FAD</keyword>
<keyword evidence="2" id="KW-0285">Flavoprotein</keyword>
<dbReference type="Pfam" id="PF07992">
    <property type="entry name" value="Pyr_redox_2"/>
    <property type="match status" value="1"/>
</dbReference>
<dbReference type="InterPro" id="IPR036188">
    <property type="entry name" value="FAD/NAD-bd_sf"/>
</dbReference>
<dbReference type="InterPro" id="IPR050260">
    <property type="entry name" value="FAD-bd_OxRdtase"/>
</dbReference>